<keyword evidence="4 6" id="KW-0964">Secreted</keyword>
<organism evidence="7 8">
    <name type="scientific">Phaseolus vulgaris</name>
    <name type="common">Kidney bean</name>
    <name type="synonym">French bean</name>
    <dbReference type="NCBI Taxonomy" id="3885"/>
    <lineage>
        <taxon>Eukaryota</taxon>
        <taxon>Viridiplantae</taxon>
        <taxon>Streptophyta</taxon>
        <taxon>Embryophyta</taxon>
        <taxon>Tracheophyta</taxon>
        <taxon>Spermatophyta</taxon>
        <taxon>Magnoliopsida</taxon>
        <taxon>eudicotyledons</taxon>
        <taxon>Gunneridae</taxon>
        <taxon>Pentapetalae</taxon>
        <taxon>rosids</taxon>
        <taxon>fabids</taxon>
        <taxon>Fabales</taxon>
        <taxon>Fabaceae</taxon>
        <taxon>Papilionoideae</taxon>
        <taxon>50 kb inversion clade</taxon>
        <taxon>NPAAA clade</taxon>
        <taxon>indigoferoid/millettioid clade</taxon>
        <taxon>Phaseoleae</taxon>
        <taxon>Phaseolus</taxon>
    </lineage>
</organism>
<name>V7C1J0_PHAVU</name>
<dbReference type="PANTHER" id="PTHR31232:SF43">
    <property type="entry name" value="S-PROTEIN HOMOLOG 29-RELATED"/>
    <property type="match status" value="1"/>
</dbReference>
<dbReference type="Pfam" id="PF05938">
    <property type="entry name" value="Self-incomp_S1"/>
    <property type="match status" value="1"/>
</dbReference>
<evidence type="ECO:0000256" key="4">
    <source>
        <dbReference type="ARBA" id="ARBA00022525"/>
    </source>
</evidence>
<dbReference type="OrthoDB" id="831057at2759"/>
<evidence type="ECO:0000313" key="8">
    <source>
        <dbReference type="Proteomes" id="UP000000226"/>
    </source>
</evidence>
<sequence>MQPSTSSFLKPKTTVIVKNSLEGGPDLFLHCRSADNDLGMQHLHPNWSFTFRFRINFFGTTLFHCSFRWKHFLHKFVIYEASRDVETCDLCSWEVKRDVPCMVFSHKRNSRAFQTLITINNSDE</sequence>
<dbReference type="EMBL" id="CM002291">
    <property type="protein sequence ID" value="ESW24047.1"/>
    <property type="molecule type" value="Genomic_DNA"/>
</dbReference>
<proteinExistence type="inferred from homology"/>
<dbReference type="AlphaFoldDB" id="V7C1J0"/>
<dbReference type="SMR" id="V7C1J0"/>
<dbReference type="OMA" id="DWICIDY"/>
<evidence type="ECO:0000256" key="5">
    <source>
        <dbReference type="ARBA" id="ARBA00022729"/>
    </source>
</evidence>
<dbReference type="InterPro" id="IPR010264">
    <property type="entry name" value="Self-incomp_S1"/>
</dbReference>
<keyword evidence="3 6" id="KW-0713">Self-incompatibility</keyword>
<reference evidence="8" key="1">
    <citation type="journal article" date="2014" name="Nat. Genet.">
        <title>A reference genome for common bean and genome-wide analysis of dual domestications.</title>
        <authorList>
            <person name="Schmutz J."/>
            <person name="McClean P.E."/>
            <person name="Mamidi S."/>
            <person name="Wu G.A."/>
            <person name="Cannon S.B."/>
            <person name="Grimwood J."/>
            <person name="Jenkins J."/>
            <person name="Shu S."/>
            <person name="Song Q."/>
            <person name="Chavarro C."/>
            <person name="Torres-Torres M."/>
            <person name="Geffroy V."/>
            <person name="Moghaddam S.M."/>
            <person name="Gao D."/>
            <person name="Abernathy B."/>
            <person name="Barry K."/>
            <person name="Blair M."/>
            <person name="Brick M.A."/>
            <person name="Chovatia M."/>
            <person name="Gepts P."/>
            <person name="Goodstein D.M."/>
            <person name="Gonzales M."/>
            <person name="Hellsten U."/>
            <person name="Hyten D.L."/>
            <person name="Jia G."/>
            <person name="Kelly J.D."/>
            <person name="Kudrna D."/>
            <person name="Lee R."/>
            <person name="Richard M.M."/>
            <person name="Miklas P.N."/>
            <person name="Osorno J.M."/>
            <person name="Rodrigues J."/>
            <person name="Thareau V."/>
            <person name="Urrea C.A."/>
            <person name="Wang M."/>
            <person name="Yu Y."/>
            <person name="Zhang M."/>
            <person name="Wing R.A."/>
            <person name="Cregan P.B."/>
            <person name="Rokhsar D.S."/>
            <person name="Jackson S.A."/>
        </authorList>
    </citation>
    <scope>NUCLEOTIDE SEQUENCE [LARGE SCALE GENOMIC DNA]</scope>
    <source>
        <strain evidence="8">cv. G19833</strain>
    </source>
</reference>
<keyword evidence="8" id="KW-1185">Reference proteome</keyword>
<keyword evidence="5" id="KW-0732">Signal</keyword>
<protein>
    <recommendedName>
        <fullName evidence="6">S-protein homolog</fullName>
    </recommendedName>
</protein>
<dbReference type="GO" id="GO:0005576">
    <property type="term" value="C:extracellular region"/>
    <property type="evidence" value="ECO:0007669"/>
    <property type="project" value="UniProtKB-SubCell"/>
</dbReference>
<evidence type="ECO:0000256" key="3">
    <source>
        <dbReference type="ARBA" id="ARBA00022471"/>
    </source>
</evidence>
<dbReference type="PANTHER" id="PTHR31232">
    <property type="match status" value="1"/>
</dbReference>
<accession>V7C1J0</accession>
<evidence type="ECO:0000256" key="1">
    <source>
        <dbReference type="ARBA" id="ARBA00004613"/>
    </source>
</evidence>
<dbReference type="GO" id="GO:0060320">
    <property type="term" value="P:rejection of self pollen"/>
    <property type="evidence" value="ECO:0007669"/>
    <property type="project" value="UniProtKB-KW"/>
</dbReference>
<evidence type="ECO:0000256" key="2">
    <source>
        <dbReference type="ARBA" id="ARBA00005581"/>
    </source>
</evidence>
<gene>
    <name evidence="7" type="ORF">PHAVU_004G097900g</name>
</gene>
<evidence type="ECO:0000313" key="7">
    <source>
        <dbReference type="EMBL" id="ESW24047.1"/>
    </source>
</evidence>
<comment type="subcellular location">
    <subcellularLocation>
        <location evidence="1 6">Secreted</location>
    </subcellularLocation>
</comment>
<evidence type="ECO:0000256" key="6">
    <source>
        <dbReference type="RuleBase" id="RU367044"/>
    </source>
</evidence>
<comment type="similarity">
    <text evidence="2 6">Belongs to the plant self-incompatibility (S1) protein family.</text>
</comment>
<dbReference type="Proteomes" id="UP000000226">
    <property type="component" value="Chromosome 4"/>
</dbReference>
<dbReference type="Gramene" id="ESW24047">
    <property type="protein sequence ID" value="ESW24047"/>
    <property type="gene ID" value="PHAVU_004G097900g"/>
</dbReference>